<dbReference type="Pfam" id="PF22106">
    <property type="entry name" value="NGO1945_C"/>
    <property type="match status" value="1"/>
</dbReference>
<reference evidence="3 4" key="1">
    <citation type="journal article" date="2013" name="Genome Announc.">
        <title>Complete genome sequence of Simiduia agarivorans SA1(T), a marine bacterium able to degrade a variety of polysaccharides.</title>
        <authorList>
            <person name="Lin S.Y."/>
            <person name="Shieh W.Y."/>
            <person name="Chen J.S."/>
            <person name="Tang S.L."/>
        </authorList>
    </citation>
    <scope>NUCLEOTIDE SEQUENCE [LARGE SCALE GENOMIC DNA]</scope>
    <source>
        <strain evidence="4">DSM 21679 / JCM 13881 / BCRC 17597 / SA1</strain>
    </source>
</reference>
<dbReference type="HOGENOM" id="CLU_096334_1_0_6"/>
<dbReference type="InterPro" id="IPR044922">
    <property type="entry name" value="DUF2063_N_sf"/>
</dbReference>
<dbReference type="InterPro" id="IPR054098">
    <property type="entry name" value="NGO1945-like_C"/>
</dbReference>
<dbReference type="eggNOG" id="COG3219">
    <property type="taxonomic scope" value="Bacteria"/>
</dbReference>
<keyword evidence="4" id="KW-1185">Reference proteome</keyword>
<protein>
    <submittedName>
        <fullName evidence="3">Uncharacterized protein</fullName>
    </submittedName>
</protein>
<dbReference type="KEGG" id="saga:M5M_18485"/>
<dbReference type="Pfam" id="PF09836">
    <property type="entry name" value="DUF2063"/>
    <property type="match status" value="1"/>
</dbReference>
<feature type="domain" description="Putative DNA-binding" evidence="1">
    <location>
        <begin position="10"/>
        <end position="95"/>
    </location>
</feature>
<evidence type="ECO:0000313" key="4">
    <source>
        <dbReference type="Proteomes" id="UP000000466"/>
    </source>
</evidence>
<dbReference type="Gene3D" id="1.10.150.690">
    <property type="entry name" value="DUF2063"/>
    <property type="match status" value="1"/>
</dbReference>
<dbReference type="InterPro" id="IPR018640">
    <property type="entry name" value="DUF2063"/>
</dbReference>
<evidence type="ECO:0000259" key="1">
    <source>
        <dbReference type="Pfam" id="PF09836"/>
    </source>
</evidence>
<name>K4KRB6_SIMAS</name>
<dbReference type="RefSeq" id="WP_015048976.1">
    <property type="nucleotide sequence ID" value="NC_018868.3"/>
</dbReference>
<feature type="domain" description="NGO1945-like C-terminal" evidence="2">
    <location>
        <begin position="146"/>
        <end position="247"/>
    </location>
</feature>
<evidence type="ECO:0000313" key="3">
    <source>
        <dbReference type="EMBL" id="AFV00826.1"/>
    </source>
</evidence>
<proteinExistence type="predicted"/>
<dbReference type="AlphaFoldDB" id="K4KRB6"/>
<dbReference type="OrthoDB" id="4146344at2"/>
<accession>K4KRB6</accession>
<dbReference type="Gene3D" id="3.90.930.50">
    <property type="match status" value="1"/>
</dbReference>
<gene>
    <name evidence="3" type="ordered locus">M5M_18485</name>
</gene>
<organism evidence="3 4">
    <name type="scientific">Simiduia agarivorans (strain DSM 21679 / JCM 13881 / BCRC 17597 / SA1)</name>
    <dbReference type="NCBI Taxonomy" id="1117647"/>
    <lineage>
        <taxon>Bacteria</taxon>
        <taxon>Pseudomonadati</taxon>
        <taxon>Pseudomonadota</taxon>
        <taxon>Gammaproteobacteria</taxon>
        <taxon>Cellvibrionales</taxon>
        <taxon>Cellvibrionaceae</taxon>
        <taxon>Simiduia</taxon>
    </lineage>
</organism>
<dbReference type="EMBL" id="CP003746">
    <property type="protein sequence ID" value="AFV00826.1"/>
    <property type="molecule type" value="Genomic_DNA"/>
</dbReference>
<dbReference type="Proteomes" id="UP000000466">
    <property type="component" value="Chromosome"/>
</dbReference>
<evidence type="ECO:0000259" key="2">
    <source>
        <dbReference type="Pfam" id="PF22106"/>
    </source>
</evidence>
<dbReference type="STRING" id="1117647.M5M_18485"/>
<sequence length="256" mass="28903">MATSSPLAEQQVALTRYLRNPEQEVPPQGMEPRRLKIYEELLFNNVEGFLNSGFPVFRSLLADDDWVHLVRQFFVLHRAHTPYFLEIGEEFRTFIDGVDLAGFGLPAFVPELLHYEWVELALDVSDAVLPPERDQQVDHVCRLQLSPLAVVLAYHYPVQQIGPGYQPGSPPAQPTFLAVHRDRSHRVRFVALNGLTYALLNSIEQSDEAGISLGELASSLYPLVHGTQAEPMPDVFQEQVKSTLQQLADQQILFIC</sequence>